<dbReference type="PANTHER" id="PTHR13903:SF8">
    <property type="entry name" value="PIRIN"/>
    <property type="match status" value="1"/>
</dbReference>
<dbReference type="EMBL" id="JAUDUY010000004">
    <property type="protein sequence ID" value="MDM9631755.1"/>
    <property type="molecule type" value="Genomic_DNA"/>
</dbReference>
<evidence type="ECO:0000259" key="4">
    <source>
        <dbReference type="Pfam" id="PF05726"/>
    </source>
</evidence>
<evidence type="ECO:0000313" key="5">
    <source>
        <dbReference type="EMBL" id="MDM9631755.1"/>
    </source>
</evidence>
<accession>A0ABT7WFR3</accession>
<sequence length="297" mass="33005">MSHSGMIIPERSRDIGDFLVGRLLPFRKKRMIGPFIFIDHMGPVALGPERYMDVGQHPHIGLATLTYLFEGTLEHRDGLGTRQRIEPGSVNLMVAGSGVTHTERTPEELRNGAVFTLHGYQIWIALPSNLEDMEPAFFHADKSELPQWKQDSVSYTLIAGKAYGRESPIPHYSEMFFLELRIGQPSVLDLSKGVSGEIGIVVVSGIVRACNEEVAVGSILYSKPGDSCQVSCDSQTHLLVFGGEPLEGERYINWNFVSSDRSKIDAARLAWKEKSFPMMEGELSYIPLPESNSPLKN</sequence>
<dbReference type="InterPro" id="IPR003829">
    <property type="entry name" value="Pirin_N_dom"/>
</dbReference>
<proteinExistence type="inferred from homology"/>
<dbReference type="CDD" id="cd02909">
    <property type="entry name" value="cupin_pirin_N"/>
    <property type="match status" value="1"/>
</dbReference>
<dbReference type="PANTHER" id="PTHR13903">
    <property type="entry name" value="PIRIN-RELATED"/>
    <property type="match status" value="1"/>
</dbReference>
<dbReference type="Pfam" id="PF05726">
    <property type="entry name" value="Pirin_C"/>
    <property type="match status" value="1"/>
</dbReference>
<evidence type="ECO:0000256" key="2">
    <source>
        <dbReference type="RuleBase" id="RU003457"/>
    </source>
</evidence>
<protein>
    <submittedName>
        <fullName evidence="5">Pirin family protein</fullName>
    </submittedName>
</protein>
<keyword evidence="6" id="KW-1185">Reference proteome</keyword>
<dbReference type="InterPro" id="IPR012093">
    <property type="entry name" value="Pirin"/>
</dbReference>
<dbReference type="SUPFAM" id="SSF51182">
    <property type="entry name" value="RmlC-like cupins"/>
    <property type="match status" value="1"/>
</dbReference>
<name>A0ABT7WFR3_9FLAO</name>
<dbReference type="InterPro" id="IPR011051">
    <property type="entry name" value="RmlC_Cupin_sf"/>
</dbReference>
<dbReference type="InterPro" id="IPR008778">
    <property type="entry name" value="Pirin_C_dom"/>
</dbReference>
<feature type="domain" description="Pirin N-terminal" evidence="3">
    <location>
        <begin position="27"/>
        <end position="124"/>
    </location>
</feature>
<evidence type="ECO:0000313" key="6">
    <source>
        <dbReference type="Proteomes" id="UP001174839"/>
    </source>
</evidence>
<dbReference type="Proteomes" id="UP001174839">
    <property type="component" value="Unassembled WGS sequence"/>
</dbReference>
<dbReference type="RefSeq" id="WP_289725119.1">
    <property type="nucleotide sequence ID" value="NZ_JAUDUY010000004.1"/>
</dbReference>
<feature type="domain" description="Pirin C-terminal" evidence="4">
    <location>
        <begin position="196"/>
        <end position="276"/>
    </location>
</feature>
<reference evidence="5" key="1">
    <citation type="submission" date="2023-06" db="EMBL/GenBank/DDBJ databases">
        <title>Robiginitalea aurantiacus sp. nov. and Algoriphagus sediminis sp. nov., isolated from coastal sediment.</title>
        <authorList>
            <person name="Zhou Z.Y."/>
            <person name="An J."/>
            <person name="Jia Y.W."/>
            <person name="Du Z.J."/>
        </authorList>
    </citation>
    <scope>NUCLEOTIDE SEQUENCE</scope>
    <source>
        <strain evidence="5">M39</strain>
    </source>
</reference>
<evidence type="ECO:0000256" key="1">
    <source>
        <dbReference type="ARBA" id="ARBA00008416"/>
    </source>
</evidence>
<dbReference type="Pfam" id="PF02678">
    <property type="entry name" value="Pirin"/>
    <property type="match status" value="1"/>
</dbReference>
<comment type="similarity">
    <text evidence="1 2">Belongs to the pirin family.</text>
</comment>
<gene>
    <name evidence="5" type="ORF">QU605_09750</name>
</gene>
<dbReference type="Gene3D" id="2.60.120.10">
    <property type="entry name" value="Jelly Rolls"/>
    <property type="match status" value="2"/>
</dbReference>
<evidence type="ECO:0000259" key="3">
    <source>
        <dbReference type="Pfam" id="PF02678"/>
    </source>
</evidence>
<dbReference type="PIRSF" id="PIRSF006232">
    <property type="entry name" value="Pirin"/>
    <property type="match status" value="1"/>
</dbReference>
<comment type="caution">
    <text evidence="5">The sequence shown here is derived from an EMBL/GenBank/DDBJ whole genome shotgun (WGS) entry which is preliminary data.</text>
</comment>
<dbReference type="InterPro" id="IPR014710">
    <property type="entry name" value="RmlC-like_jellyroll"/>
</dbReference>
<organism evidence="5 6">
    <name type="scientific">Robiginitalea aurantiaca</name>
    <dbReference type="NCBI Taxonomy" id="3056915"/>
    <lineage>
        <taxon>Bacteria</taxon>
        <taxon>Pseudomonadati</taxon>
        <taxon>Bacteroidota</taxon>
        <taxon>Flavobacteriia</taxon>
        <taxon>Flavobacteriales</taxon>
        <taxon>Flavobacteriaceae</taxon>
        <taxon>Robiginitalea</taxon>
    </lineage>
</organism>